<evidence type="ECO:0000313" key="1">
    <source>
        <dbReference type="EMBL" id="APG61557.1"/>
    </source>
</evidence>
<dbReference type="PROSITE" id="PS51257">
    <property type="entry name" value="PROKAR_LIPOPROTEIN"/>
    <property type="match status" value="1"/>
</dbReference>
<dbReference type="Proteomes" id="UP000242561">
    <property type="component" value="Chromosome"/>
</dbReference>
<dbReference type="OrthoDB" id="7452692at2"/>
<gene>
    <name evidence="1" type="ORF">LPB140_00380</name>
</gene>
<dbReference type="AlphaFoldDB" id="A0A1L3J8V7"/>
<keyword evidence="2" id="KW-1185">Reference proteome</keyword>
<dbReference type="STRING" id="1913578.LPB140_00380"/>
<name>A0A1L3J8V7_9SPHN</name>
<protein>
    <submittedName>
        <fullName evidence="1">Uncharacterized protein</fullName>
    </submittedName>
</protein>
<evidence type="ECO:0000313" key="2">
    <source>
        <dbReference type="Proteomes" id="UP000242561"/>
    </source>
</evidence>
<accession>A0A1L3J8V7</accession>
<dbReference type="RefSeq" id="WP_072558203.1">
    <property type="nucleotide sequence ID" value="NZ_CP018154.1"/>
</dbReference>
<reference evidence="1 2" key="1">
    <citation type="submission" date="2016-11" db="EMBL/GenBank/DDBJ databases">
        <title>Sphingorhabdus sp. LPB0140, isolated from marine environment.</title>
        <authorList>
            <person name="Kim E."/>
            <person name="Yi H."/>
        </authorList>
    </citation>
    <scope>NUCLEOTIDE SEQUENCE [LARGE SCALE GENOMIC DNA]</scope>
    <source>
        <strain evidence="1 2">LPB0140</strain>
    </source>
</reference>
<organism evidence="1 2">
    <name type="scientific">Sphingorhabdus lutea</name>
    <dbReference type="NCBI Taxonomy" id="1913578"/>
    <lineage>
        <taxon>Bacteria</taxon>
        <taxon>Pseudomonadati</taxon>
        <taxon>Pseudomonadota</taxon>
        <taxon>Alphaproteobacteria</taxon>
        <taxon>Sphingomonadales</taxon>
        <taxon>Sphingomonadaceae</taxon>
        <taxon>Sphingorhabdus</taxon>
    </lineage>
</organism>
<dbReference type="KEGG" id="sphl:LPB140_00380"/>
<dbReference type="EMBL" id="CP018154">
    <property type="protein sequence ID" value="APG61557.1"/>
    <property type="molecule type" value="Genomic_DNA"/>
</dbReference>
<sequence length="208" mass="22497">MKMPNILPFLGIISLCGCAQFGGDNIAVENIAVVHDDIANAANGAKAAYYFEQADMAAAQNNMEKLALYVSALDGLGVSSKNSGFDDMGNADDPLAQWRQMAAMQLSKLPPVRGRALGIGYRSGWIGPGENVKIEQIFLAGERANIALSASVKGALQFTVLDRDQKQVCKISNKGQNSCSWLPIYTQRYGINIGNKASRKSRYYLVVE</sequence>
<proteinExistence type="predicted"/>